<dbReference type="STRING" id="3218.A0A2K1JDP9"/>
<evidence type="ECO:0000259" key="9">
    <source>
        <dbReference type="SMART" id="SM00656"/>
    </source>
</evidence>
<dbReference type="Gene3D" id="2.160.20.10">
    <property type="entry name" value="Single-stranded right-handed beta-helix, Pectin lyase-like"/>
    <property type="match status" value="1"/>
</dbReference>
<dbReference type="InterPro" id="IPR002022">
    <property type="entry name" value="Pec_lyase"/>
</dbReference>
<reference evidence="10 12" key="1">
    <citation type="journal article" date="2008" name="Science">
        <title>The Physcomitrella genome reveals evolutionary insights into the conquest of land by plants.</title>
        <authorList>
            <person name="Rensing S."/>
            <person name="Lang D."/>
            <person name="Zimmer A."/>
            <person name="Terry A."/>
            <person name="Salamov A."/>
            <person name="Shapiro H."/>
            <person name="Nishiyama T."/>
            <person name="Perroud P.-F."/>
            <person name="Lindquist E."/>
            <person name="Kamisugi Y."/>
            <person name="Tanahashi T."/>
            <person name="Sakakibara K."/>
            <person name="Fujita T."/>
            <person name="Oishi K."/>
            <person name="Shin-I T."/>
            <person name="Kuroki Y."/>
            <person name="Toyoda A."/>
            <person name="Suzuki Y."/>
            <person name="Hashimoto A."/>
            <person name="Yamaguchi K."/>
            <person name="Sugano A."/>
            <person name="Kohara Y."/>
            <person name="Fujiyama A."/>
            <person name="Anterola A."/>
            <person name="Aoki S."/>
            <person name="Ashton N."/>
            <person name="Barbazuk W.B."/>
            <person name="Barker E."/>
            <person name="Bennetzen J."/>
            <person name="Bezanilla M."/>
            <person name="Blankenship R."/>
            <person name="Cho S.H."/>
            <person name="Dutcher S."/>
            <person name="Estelle M."/>
            <person name="Fawcett J.A."/>
            <person name="Gundlach H."/>
            <person name="Hanada K."/>
            <person name="Heyl A."/>
            <person name="Hicks K.A."/>
            <person name="Hugh J."/>
            <person name="Lohr M."/>
            <person name="Mayer K."/>
            <person name="Melkozernov A."/>
            <person name="Murata T."/>
            <person name="Nelson D."/>
            <person name="Pils B."/>
            <person name="Prigge M."/>
            <person name="Reiss B."/>
            <person name="Renner T."/>
            <person name="Rombauts S."/>
            <person name="Rushton P."/>
            <person name="Sanderfoot A."/>
            <person name="Schween G."/>
            <person name="Shiu S.-H."/>
            <person name="Stueber K."/>
            <person name="Theodoulou F.L."/>
            <person name="Tu H."/>
            <person name="Van de Peer Y."/>
            <person name="Verrier P.J."/>
            <person name="Waters E."/>
            <person name="Wood A."/>
            <person name="Yang L."/>
            <person name="Cove D."/>
            <person name="Cuming A."/>
            <person name="Hasebe M."/>
            <person name="Lucas S."/>
            <person name="Mishler D.B."/>
            <person name="Reski R."/>
            <person name="Grigoriev I."/>
            <person name="Quatrano R.S."/>
            <person name="Boore J.L."/>
        </authorList>
    </citation>
    <scope>NUCLEOTIDE SEQUENCE [LARGE SCALE GENOMIC DNA]</scope>
    <source>
        <strain evidence="11 12">cv. Gransden 2004</strain>
    </source>
</reference>
<dbReference type="PANTHER" id="PTHR31683:SF187">
    <property type="entry name" value="PECTATE LYASE 18-RELATED"/>
    <property type="match status" value="1"/>
</dbReference>
<dbReference type="InterPro" id="IPR012334">
    <property type="entry name" value="Pectin_lyas_fold"/>
</dbReference>
<keyword evidence="6 8" id="KW-0106">Calcium</keyword>
<dbReference type="InterPro" id="IPR018082">
    <property type="entry name" value="AmbAllergen"/>
</dbReference>
<evidence type="ECO:0000256" key="7">
    <source>
        <dbReference type="ARBA" id="ARBA00023239"/>
    </source>
</evidence>
<dbReference type="UniPathway" id="UPA00545">
    <property type="reaction ID" value="UER00824"/>
</dbReference>
<evidence type="ECO:0000313" key="11">
    <source>
        <dbReference type="EnsemblPlants" id="Pp3c15_19060V3.1"/>
    </source>
</evidence>
<evidence type="ECO:0000256" key="5">
    <source>
        <dbReference type="ARBA" id="ARBA00022729"/>
    </source>
</evidence>
<name>A0A2K1JDP9_PHYPA</name>
<dbReference type="GO" id="GO:0030570">
    <property type="term" value="F:pectate lyase activity"/>
    <property type="evidence" value="ECO:0000318"/>
    <property type="project" value="GO_Central"/>
</dbReference>
<dbReference type="GeneID" id="112292845"/>
<dbReference type="PRINTS" id="PR00807">
    <property type="entry name" value="AMBALLERGEN"/>
</dbReference>
<evidence type="ECO:0000313" key="12">
    <source>
        <dbReference type="Proteomes" id="UP000006727"/>
    </source>
</evidence>
<feature type="signal peptide" evidence="8">
    <location>
        <begin position="1"/>
        <end position="30"/>
    </location>
</feature>
<feature type="chain" id="PRO_5043074841" description="Pectate lyase" evidence="8">
    <location>
        <begin position="31"/>
        <end position="487"/>
    </location>
</feature>
<protein>
    <recommendedName>
        <fullName evidence="3 8">Pectate lyase</fullName>
        <ecNumber evidence="3 8">4.2.2.2</ecNumber>
    </recommendedName>
</protein>
<evidence type="ECO:0000256" key="8">
    <source>
        <dbReference type="RuleBase" id="RU361123"/>
    </source>
</evidence>
<dbReference type="SUPFAM" id="SSF51126">
    <property type="entry name" value="Pectin lyase-like"/>
    <property type="match status" value="1"/>
</dbReference>
<evidence type="ECO:0000256" key="3">
    <source>
        <dbReference type="ARBA" id="ARBA00012272"/>
    </source>
</evidence>
<dbReference type="GO" id="GO:0045490">
    <property type="term" value="P:pectin catabolic process"/>
    <property type="evidence" value="ECO:0007669"/>
    <property type="project" value="UniProtKB-UniPathway"/>
</dbReference>
<comment type="similarity">
    <text evidence="8">Belongs to the polysaccharide lyase 1 family.</text>
</comment>
<dbReference type="EC" id="4.2.2.2" evidence="3 8"/>
<accession>A0A2K1JDP9</accession>
<evidence type="ECO:0000256" key="4">
    <source>
        <dbReference type="ARBA" id="ARBA00022723"/>
    </source>
</evidence>
<dbReference type="Proteomes" id="UP000006727">
    <property type="component" value="Chromosome 15"/>
</dbReference>
<evidence type="ECO:0000256" key="2">
    <source>
        <dbReference type="ARBA" id="ARBA00005220"/>
    </source>
</evidence>
<keyword evidence="5 8" id="KW-0732">Signal</keyword>
<dbReference type="Gramene" id="Pp3c15_19060V3.8">
    <property type="protein sequence ID" value="Pp3c15_19060V3.8"/>
    <property type="gene ID" value="Pp3c15_19060"/>
</dbReference>
<keyword evidence="7 8" id="KW-0456">Lyase</keyword>
<keyword evidence="12" id="KW-1185">Reference proteome</keyword>
<proteinExistence type="inferred from homology"/>
<dbReference type="GO" id="GO:0046872">
    <property type="term" value="F:metal ion binding"/>
    <property type="evidence" value="ECO:0007669"/>
    <property type="project" value="UniProtKB-KW"/>
</dbReference>
<dbReference type="PaxDb" id="3218-PP1S206_50V6.1"/>
<evidence type="ECO:0000256" key="1">
    <source>
        <dbReference type="ARBA" id="ARBA00000695"/>
    </source>
</evidence>
<gene>
    <name evidence="11" type="primary">LOC112292845</name>
    <name evidence="10" type="ORF">PHYPA_019923</name>
</gene>
<organism evidence="10">
    <name type="scientific">Physcomitrium patens</name>
    <name type="common">Spreading-leaved earth moss</name>
    <name type="synonym">Physcomitrella patens</name>
    <dbReference type="NCBI Taxonomy" id="3218"/>
    <lineage>
        <taxon>Eukaryota</taxon>
        <taxon>Viridiplantae</taxon>
        <taxon>Streptophyta</taxon>
        <taxon>Embryophyta</taxon>
        <taxon>Bryophyta</taxon>
        <taxon>Bryophytina</taxon>
        <taxon>Bryopsida</taxon>
        <taxon>Funariidae</taxon>
        <taxon>Funariales</taxon>
        <taxon>Funariaceae</taxon>
        <taxon>Physcomitrium</taxon>
    </lineage>
</organism>
<feature type="domain" description="Pectate lyase" evidence="9">
    <location>
        <begin position="156"/>
        <end position="353"/>
    </location>
</feature>
<dbReference type="EMBL" id="ABEU02000015">
    <property type="protein sequence ID" value="PNR39644.1"/>
    <property type="molecule type" value="Genomic_DNA"/>
</dbReference>
<dbReference type="SMART" id="SM00656">
    <property type="entry name" value="Amb_all"/>
    <property type="match status" value="1"/>
</dbReference>
<reference evidence="10 12" key="2">
    <citation type="journal article" date="2018" name="Plant J.">
        <title>The Physcomitrella patens chromosome-scale assembly reveals moss genome structure and evolution.</title>
        <authorList>
            <person name="Lang D."/>
            <person name="Ullrich K.K."/>
            <person name="Murat F."/>
            <person name="Fuchs J."/>
            <person name="Jenkins J."/>
            <person name="Haas F.B."/>
            <person name="Piednoel M."/>
            <person name="Gundlach H."/>
            <person name="Van Bel M."/>
            <person name="Meyberg R."/>
            <person name="Vives C."/>
            <person name="Morata J."/>
            <person name="Symeonidi A."/>
            <person name="Hiss M."/>
            <person name="Muchero W."/>
            <person name="Kamisugi Y."/>
            <person name="Saleh O."/>
            <person name="Blanc G."/>
            <person name="Decker E.L."/>
            <person name="van Gessel N."/>
            <person name="Grimwood J."/>
            <person name="Hayes R.D."/>
            <person name="Graham S.W."/>
            <person name="Gunter L.E."/>
            <person name="McDaniel S.F."/>
            <person name="Hoernstein S.N.W."/>
            <person name="Larsson A."/>
            <person name="Li F.W."/>
            <person name="Perroud P.F."/>
            <person name="Phillips J."/>
            <person name="Ranjan P."/>
            <person name="Rokshar D.S."/>
            <person name="Rothfels C.J."/>
            <person name="Schneider L."/>
            <person name="Shu S."/>
            <person name="Stevenson D.W."/>
            <person name="Thummler F."/>
            <person name="Tillich M."/>
            <person name="Villarreal Aguilar J.C."/>
            <person name="Widiez T."/>
            <person name="Wong G.K."/>
            <person name="Wymore A."/>
            <person name="Zhang Y."/>
            <person name="Zimmer A.D."/>
            <person name="Quatrano R.S."/>
            <person name="Mayer K.F.X."/>
            <person name="Goodstein D."/>
            <person name="Casacuberta J.M."/>
            <person name="Vandepoele K."/>
            <person name="Reski R."/>
            <person name="Cuming A.C."/>
            <person name="Tuskan G.A."/>
            <person name="Maumus F."/>
            <person name="Salse J."/>
            <person name="Schmutz J."/>
            <person name="Rensing S.A."/>
        </authorList>
    </citation>
    <scope>NUCLEOTIDE SEQUENCE [LARGE SCALE GENOMIC DNA]</scope>
    <source>
        <strain evidence="11 12">cv. Gransden 2004</strain>
    </source>
</reference>
<dbReference type="Pfam" id="PF00544">
    <property type="entry name" value="Pectate_lyase_4"/>
    <property type="match status" value="1"/>
</dbReference>
<dbReference type="Gramene" id="Pp3c15_19060V3.1">
    <property type="protein sequence ID" value="Pp3c15_19060V3.1"/>
    <property type="gene ID" value="Pp3c15_19060"/>
</dbReference>
<reference evidence="11" key="3">
    <citation type="submission" date="2020-12" db="UniProtKB">
        <authorList>
            <consortium name="EnsemblPlants"/>
        </authorList>
    </citation>
    <scope>IDENTIFICATION</scope>
</reference>
<comment type="cofactor">
    <cofactor evidence="8">
        <name>Ca(2+)</name>
        <dbReference type="ChEBI" id="CHEBI:29108"/>
    </cofactor>
    <text evidence="8">Binds 1 Ca(2+) ion. Required for its activity.</text>
</comment>
<evidence type="ECO:0000256" key="6">
    <source>
        <dbReference type="ARBA" id="ARBA00022837"/>
    </source>
</evidence>
<dbReference type="KEGG" id="ppp:112292845"/>
<dbReference type="InterPro" id="IPR011050">
    <property type="entry name" value="Pectin_lyase_fold/virulence"/>
</dbReference>
<dbReference type="OrthoDB" id="1637350at2759"/>
<dbReference type="AlphaFoldDB" id="A0A2K1JDP9"/>
<evidence type="ECO:0000313" key="10">
    <source>
        <dbReference type="EMBL" id="PNR39644.1"/>
    </source>
</evidence>
<sequence>MREGRRTSITGELILVCLASLSIVPQLHHATSTEGSVNKLHTHGKTELGAEEQVKAHFNERGKMQGSEVRRQLATSACQTGNSIDDCWRCDSSWETNRQSLADCAIGFGKNAVGGKHGSLYVVTNDSDDDVVNPSYGTLRWAAIQTEPLWIIFSQDTSIALTQELIMNSYKTIDGRGYNVQISGGAGITIQGISNIIIHGIRMFNLVPTGPAMVRDSPAHYGHRLRSDGSAISIFAGTNVWLDHLYLSDCTTNLISAIEASTFITVSNSYFTNHDKVMLFGAHPEDTFDTVMQVTVAYNHFGTGLTQRMPRCRFGYFHVFNNDYLDWKMYAIGGSQNPTILSEGNRFKASDNNNSKEVTKRVADGGNDFGGWENWNWRSSDDMFLNGAFFQDSGSSNIDSSLYEKATSFSAKPSSHVETLTANAGPFQCGLGGYLSCDSGTPNTYGGSGGYGSSPGWYSAGMRNHNIPVQAVFLLLFSTLSVVCMFI</sequence>
<comment type="catalytic activity">
    <reaction evidence="1 8">
        <text>Eliminative cleavage of (1-&gt;4)-alpha-D-galacturonan to give oligosaccharides with 4-deoxy-alpha-D-galact-4-enuronosyl groups at their non-reducing ends.</text>
        <dbReference type="EC" id="4.2.2.2"/>
    </reaction>
</comment>
<keyword evidence="4 8" id="KW-0479">Metal-binding</keyword>
<dbReference type="Gramene" id="Pp3c15_19060V3.9">
    <property type="protein sequence ID" value="Pp3c15_19060V3.9"/>
    <property type="gene ID" value="Pp3c15_19060"/>
</dbReference>
<dbReference type="PANTHER" id="PTHR31683">
    <property type="entry name" value="PECTATE LYASE 18-RELATED"/>
    <property type="match status" value="1"/>
</dbReference>
<dbReference type="InterPro" id="IPR045032">
    <property type="entry name" value="PEL"/>
</dbReference>
<dbReference type="RefSeq" id="XP_024397497.1">
    <property type="nucleotide sequence ID" value="XM_024541729.2"/>
</dbReference>
<dbReference type="EnsemblPlants" id="Pp3c15_19060V3.1">
    <property type="protein sequence ID" value="Pp3c15_19060V3.1"/>
    <property type="gene ID" value="Pp3c15_19060"/>
</dbReference>
<dbReference type="EnsemblPlants" id="Pp3c15_19060V3.9">
    <property type="protein sequence ID" value="Pp3c15_19060V3.9"/>
    <property type="gene ID" value="Pp3c15_19060"/>
</dbReference>
<comment type="pathway">
    <text evidence="2 8">Glycan metabolism; pectin degradation; 2-dehydro-3-deoxy-D-gluconate from pectin: step 2/5.</text>
</comment>
<dbReference type="RefSeq" id="XP_024397498.1">
    <property type="nucleotide sequence ID" value="XM_024541730.2"/>
</dbReference>
<dbReference type="EnsemblPlants" id="Pp3c15_19060V3.8">
    <property type="protein sequence ID" value="Pp3c15_19060V3.8"/>
    <property type="gene ID" value="Pp3c15_19060"/>
</dbReference>